<dbReference type="GO" id="GO:0003677">
    <property type="term" value="F:DNA binding"/>
    <property type="evidence" value="ECO:0007669"/>
    <property type="project" value="UniProtKB-KW"/>
</dbReference>
<name>A0A1H0QIN3_MICTS</name>
<reference evidence="6 7" key="1">
    <citation type="submission" date="2016-10" db="EMBL/GenBank/DDBJ databases">
        <authorList>
            <person name="de Groot N.N."/>
        </authorList>
    </citation>
    <scope>NUCLEOTIDE SEQUENCE [LARGE SCALE GENOMIC DNA]</scope>
    <source>
        <strain evidence="6 7">StLB037</strain>
    </source>
</reference>
<evidence type="ECO:0000313" key="6">
    <source>
        <dbReference type="EMBL" id="SDP17154.1"/>
    </source>
</evidence>
<evidence type="ECO:0000313" key="7">
    <source>
        <dbReference type="Proteomes" id="UP000186456"/>
    </source>
</evidence>
<protein>
    <submittedName>
        <fullName evidence="6">ModE molybdate transport repressor domain-containing protein</fullName>
    </submittedName>
</protein>
<keyword evidence="2" id="KW-0805">Transcription regulation</keyword>
<sequence length="309" mass="33449">MLYPQQLRVLVAIRDGGSLSAAAQSMGYGVPTIAHHLSALENQVRAPLVERNRRGARLTPLGLSLVSEAEQILRRIEQAERMIVAERDAGLATLRIGAFASIGSRLLPSAIRELRDSAAVRVEVVEAEPTDVVGMLSAGELHAGIIYDVAEDPAFVSSDITATLLFEEPYQVLVGGGSSFADAAPLEVGELADADWICARNDGEASNRILRRVCHAAGFDPRLLMRTDDLNMIHGLVAEGLGVTLTTATAFDSRFDVRLRPTLADFGRRRTSFIHGTETPPPAVDLLHRILLDRVAMFRPATPSESRRA</sequence>
<comment type="similarity">
    <text evidence="1">Belongs to the LysR transcriptional regulatory family.</text>
</comment>
<keyword evidence="3" id="KW-0238">DNA-binding</keyword>
<dbReference type="Gene3D" id="3.40.190.10">
    <property type="entry name" value="Periplasmic binding protein-like II"/>
    <property type="match status" value="2"/>
</dbReference>
<dbReference type="RefSeq" id="WP_074695906.1">
    <property type="nucleotide sequence ID" value="NZ_FNJN01000005.1"/>
</dbReference>
<dbReference type="Pfam" id="PF03466">
    <property type="entry name" value="LysR_substrate"/>
    <property type="match status" value="1"/>
</dbReference>
<dbReference type="Pfam" id="PF00126">
    <property type="entry name" value="HTH_1"/>
    <property type="match status" value="1"/>
</dbReference>
<dbReference type="GO" id="GO:0032993">
    <property type="term" value="C:protein-DNA complex"/>
    <property type="evidence" value="ECO:0007669"/>
    <property type="project" value="TreeGrafter"/>
</dbReference>
<dbReference type="InterPro" id="IPR036390">
    <property type="entry name" value="WH_DNA-bd_sf"/>
</dbReference>
<dbReference type="PANTHER" id="PTHR30346">
    <property type="entry name" value="TRANSCRIPTIONAL DUAL REGULATOR HCAR-RELATED"/>
    <property type="match status" value="1"/>
</dbReference>
<dbReference type="PROSITE" id="PS50931">
    <property type="entry name" value="HTH_LYSR"/>
    <property type="match status" value="1"/>
</dbReference>
<dbReference type="SUPFAM" id="SSF46785">
    <property type="entry name" value="Winged helix' DNA-binding domain"/>
    <property type="match status" value="1"/>
</dbReference>
<evidence type="ECO:0000259" key="5">
    <source>
        <dbReference type="PROSITE" id="PS50931"/>
    </source>
</evidence>
<dbReference type="InterPro" id="IPR000847">
    <property type="entry name" value="LysR_HTH_N"/>
</dbReference>
<organism evidence="6 7">
    <name type="scientific">Microbacterium testaceum (strain StLB037)</name>
    <dbReference type="NCBI Taxonomy" id="979556"/>
    <lineage>
        <taxon>Bacteria</taxon>
        <taxon>Bacillati</taxon>
        <taxon>Actinomycetota</taxon>
        <taxon>Actinomycetes</taxon>
        <taxon>Micrococcales</taxon>
        <taxon>Microbacteriaceae</taxon>
        <taxon>Microbacterium</taxon>
    </lineage>
</organism>
<proteinExistence type="inferred from homology"/>
<dbReference type="SUPFAM" id="SSF53850">
    <property type="entry name" value="Periplasmic binding protein-like II"/>
    <property type="match status" value="1"/>
</dbReference>
<evidence type="ECO:0000256" key="2">
    <source>
        <dbReference type="ARBA" id="ARBA00023015"/>
    </source>
</evidence>
<dbReference type="Gene3D" id="1.10.10.10">
    <property type="entry name" value="Winged helix-like DNA-binding domain superfamily/Winged helix DNA-binding domain"/>
    <property type="match status" value="1"/>
</dbReference>
<dbReference type="PANTHER" id="PTHR30346:SF29">
    <property type="entry name" value="LYSR SUBSTRATE-BINDING"/>
    <property type="match status" value="1"/>
</dbReference>
<dbReference type="EMBL" id="FNJN01000005">
    <property type="protein sequence ID" value="SDP17154.1"/>
    <property type="molecule type" value="Genomic_DNA"/>
</dbReference>
<keyword evidence="4" id="KW-0804">Transcription</keyword>
<evidence type="ECO:0000256" key="3">
    <source>
        <dbReference type="ARBA" id="ARBA00023125"/>
    </source>
</evidence>
<accession>A0A1H0QIN3</accession>
<gene>
    <name evidence="6" type="ORF">SAMN04487788_2349</name>
</gene>
<dbReference type="AlphaFoldDB" id="A0A1H0QIN3"/>
<evidence type="ECO:0000256" key="4">
    <source>
        <dbReference type="ARBA" id="ARBA00023163"/>
    </source>
</evidence>
<dbReference type="InterPro" id="IPR005119">
    <property type="entry name" value="LysR_subst-bd"/>
</dbReference>
<dbReference type="Proteomes" id="UP000186456">
    <property type="component" value="Unassembled WGS sequence"/>
</dbReference>
<feature type="domain" description="HTH lysR-type" evidence="5">
    <location>
        <begin position="1"/>
        <end position="59"/>
    </location>
</feature>
<dbReference type="InterPro" id="IPR036388">
    <property type="entry name" value="WH-like_DNA-bd_sf"/>
</dbReference>
<evidence type="ECO:0000256" key="1">
    <source>
        <dbReference type="ARBA" id="ARBA00009437"/>
    </source>
</evidence>
<dbReference type="GO" id="GO:0003700">
    <property type="term" value="F:DNA-binding transcription factor activity"/>
    <property type="evidence" value="ECO:0007669"/>
    <property type="project" value="InterPro"/>
</dbReference>